<dbReference type="Pfam" id="PF16763">
    <property type="entry name" value="Spidroin_N"/>
    <property type="match status" value="2"/>
</dbReference>
<feature type="domain" description="Spidroin N-terminal" evidence="3">
    <location>
        <begin position="33"/>
        <end position="152"/>
    </location>
</feature>
<dbReference type="InterPro" id="IPR031913">
    <property type="entry name" value="Spidroin_N"/>
</dbReference>
<dbReference type="Gene3D" id="1.10.274.70">
    <property type="match status" value="2"/>
</dbReference>
<accession>A0A4Y2JAB1</accession>
<dbReference type="AlphaFoldDB" id="A0A4Y2JAB1"/>
<organism evidence="4 5">
    <name type="scientific">Araneus ventricosus</name>
    <name type="common">Orbweaver spider</name>
    <name type="synonym">Epeira ventricosa</name>
    <dbReference type="NCBI Taxonomy" id="182803"/>
    <lineage>
        <taxon>Eukaryota</taxon>
        <taxon>Metazoa</taxon>
        <taxon>Ecdysozoa</taxon>
        <taxon>Arthropoda</taxon>
        <taxon>Chelicerata</taxon>
        <taxon>Arachnida</taxon>
        <taxon>Araneae</taxon>
        <taxon>Araneomorphae</taxon>
        <taxon>Entelegynae</taxon>
        <taxon>Araneoidea</taxon>
        <taxon>Araneidae</taxon>
        <taxon>Araneus</taxon>
    </lineage>
</organism>
<name>A0A4Y2JAB1_ARAVE</name>
<dbReference type="EMBL" id="BGPR01003355">
    <property type="protein sequence ID" value="GBM87027.1"/>
    <property type="molecule type" value="Genomic_DNA"/>
</dbReference>
<evidence type="ECO:0000259" key="3">
    <source>
        <dbReference type="Pfam" id="PF16763"/>
    </source>
</evidence>
<evidence type="ECO:0000313" key="5">
    <source>
        <dbReference type="Proteomes" id="UP000499080"/>
    </source>
</evidence>
<feature type="compositionally biased region" description="Low complexity" evidence="1">
    <location>
        <begin position="518"/>
        <end position="559"/>
    </location>
</feature>
<evidence type="ECO:0000313" key="4">
    <source>
        <dbReference type="EMBL" id="GBM87027.1"/>
    </source>
</evidence>
<feature type="region of interest" description="Disordered" evidence="1">
    <location>
        <begin position="478"/>
        <end position="585"/>
    </location>
</feature>
<comment type="caution">
    <text evidence="4">The sequence shown here is derived from an EMBL/GenBank/DDBJ whole genome shotgun (WGS) entry which is preliminary data.</text>
</comment>
<proteinExistence type="predicted"/>
<dbReference type="Proteomes" id="UP000499080">
    <property type="component" value="Unassembled WGS sequence"/>
</dbReference>
<feature type="compositionally biased region" description="Polar residues" evidence="1">
    <location>
        <begin position="566"/>
        <end position="577"/>
    </location>
</feature>
<evidence type="ECO:0000256" key="2">
    <source>
        <dbReference type="SAM" id="SignalP"/>
    </source>
</evidence>
<dbReference type="InterPro" id="IPR038243">
    <property type="entry name" value="Spidroin_N_sf"/>
</dbReference>
<dbReference type="OrthoDB" id="6435612at2759"/>
<reference evidence="4 5" key="1">
    <citation type="journal article" date="2019" name="Sci. Rep.">
        <title>Orb-weaving spider Araneus ventricosus genome elucidates the spidroin gene catalogue.</title>
        <authorList>
            <person name="Kono N."/>
            <person name="Nakamura H."/>
            <person name="Ohtoshi R."/>
            <person name="Moran D.A.P."/>
            <person name="Shinohara A."/>
            <person name="Yoshida Y."/>
            <person name="Fujiwara M."/>
            <person name="Mori M."/>
            <person name="Tomita M."/>
            <person name="Arakawa K."/>
        </authorList>
    </citation>
    <scope>NUCLEOTIDE SEQUENCE [LARGE SCALE GENOMIC DNA]</scope>
</reference>
<feature type="domain" description="Spidroin N-terminal" evidence="3">
    <location>
        <begin position="292"/>
        <end position="411"/>
    </location>
</feature>
<evidence type="ECO:0000256" key="1">
    <source>
        <dbReference type="SAM" id="MobiDB-lite"/>
    </source>
</evidence>
<feature type="chain" id="PRO_5021213109" description="Spidroin N-terminal domain-containing protein" evidence="2">
    <location>
        <begin position="24"/>
        <end position="603"/>
    </location>
</feature>
<protein>
    <recommendedName>
        <fullName evidence="3">Spidroin N-terminal domain-containing protein</fullName>
    </recommendedName>
</protein>
<feature type="compositionally biased region" description="Gly residues" evidence="1">
    <location>
        <begin position="508"/>
        <end position="517"/>
    </location>
</feature>
<feature type="signal peptide" evidence="2">
    <location>
        <begin position="1"/>
        <end position="23"/>
    </location>
</feature>
<gene>
    <name evidence="4" type="ORF">AVEN_40608_1</name>
</gene>
<keyword evidence="5" id="KW-1185">Reference proteome</keyword>
<keyword evidence="2" id="KW-0732">Signal</keyword>
<sequence length="603" mass="66423">MGLLSHVFIAICLVALSCNSIRGQDYPGDDDPFGFNETEKKFADSFVDNVINSGSFSKIGEDDIEEITNILLKAVQLLKKSQDADANQKKTLMVAFASSMAELILDRCDTNLGIEKKTEIIVNALKQAYLQTTGKPNNPLLKEVRFLVALFLTLEKPGFLDPLWNPYGRNPSYGPPPPYGVPLYPAQPQGFPYNQIKKGNFNLYYLNGTKVPQSEISKILPEGQNPPRLPGNVRYGPGPGPNPFYPGQYPGGSPGYPYGGPQYPYGQNPYGPGALSCNSIRGQDYPGDDDPFGFNETEKKFADSFVDNVINSGSFSKIGEDDIEEITNILLKAVQLLKKSQDADANQKKTLMVAFASSMAELILDRCDTNLGIEKKTEIIVNALKQAYLQTTGKPNNPLLKEVRFLVALFLTLEKPGFLDPLWNPYGRNPSYGPPPPYGVPLYPAQPQGFPYNQIKKGNFNLYYLNGTKVPQSEISKILPEGQNPPRLPGNVRYGPGPGPNPFYPGQYPGGSPGYPYGGPQYPYGQNPYGPGGQPQYPYGPGGQPQYPYGPGDQPQYPYGPGGQPNTHMDQVVNPNTHMDRWSNPIPWTRWSTQVQVSQPQYP</sequence>